<comment type="function">
    <text evidence="7">Catalyzes the transfer of the diacylglyceryl group from phosphatidylglycerol to the sulfhydryl group of the N-terminal cysteine of a prolipoprotein, the first step in the formation of mature lipoproteins.</text>
</comment>
<evidence type="ECO:0000256" key="7">
    <source>
        <dbReference type="HAMAP-Rule" id="MF_01147"/>
    </source>
</evidence>
<organism evidence="8 9">
    <name type="scientific">Butyricicoccus intestinisimiae</name>
    <dbReference type="NCBI Taxonomy" id="2841509"/>
    <lineage>
        <taxon>Bacteria</taxon>
        <taxon>Bacillati</taxon>
        <taxon>Bacillota</taxon>
        <taxon>Clostridia</taxon>
        <taxon>Eubacteriales</taxon>
        <taxon>Butyricicoccaceae</taxon>
        <taxon>Butyricicoccus</taxon>
    </lineage>
</organism>
<dbReference type="GO" id="GO:0016740">
    <property type="term" value="F:transferase activity"/>
    <property type="evidence" value="ECO:0007669"/>
    <property type="project" value="UniProtKB-KW"/>
</dbReference>
<feature type="transmembrane region" description="Helical" evidence="7">
    <location>
        <begin position="94"/>
        <end position="118"/>
    </location>
</feature>
<dbReference type="InterPro" id="IPR001640">
    <property type="entry name" value="Lgt"/>
</dbReference>
<comment type="similarity">
    <text evidence="1 7">Belongs to the Lgt family.</text>
</comment>
<evidence type="ECO:0000313" key="8">
    <source>
        <dbReference type="EMBL" id="MBU5490813.1"/>
    </source>
</evidence>
<evidence type="ECO:0000313" key="9">
    <source>
        <dbReference type="Proteomes" id="UP000783588"/>
    </source>
</evidence>
<comment type="subcellular location">
    <subcellularLocation>
        <location evidence="7">Cell membrane</location>
        <topology evidence="7">Multi-pass membrane protein</topology>
    </subcellularLocation>
</comment>
<feature type="transmembrane region" description="Helical" evidence="7">
    <location>
        <begin position="60"/>
        <end position="82"/>
    </location>
</feature>
<keyword evidence="9" id="KW-1185">Reference proteome</keyword>
<reference evidence="8 9" key="1">
    <citation type="submission" date="2021-06" db="EMBL/GenBank/DDBJ databases">
        <authorList>
            <person name="Sun Q."/>
            <person name="Li D."/>
        </authorList>
    </citation>
    <scope>NUCLEOTIDE SEQUENCE [LARGE SCALE GENOMIC DNA]</scope>
    <source>
        <strain evidence="8 9">MSJd-7</strain>
    </source>
</reference>
<keyword evidence="3 7" id="KW-0808">Transferase</keyword>
<keyword evidence="2 7" id="KW-1003">Cell membrane</keyword>
<feature type="binding site" evidence="7">
    <location>
        <position position="145"/>
    </location>
    <ligand>
        <name>a 1,2-diacyl-sn-glycero-3-phospho-(1'-sn-glycerol)</name>
        <dbReference type="ChEBI" id="CHEBI:64716"/>
    </ligand>
</feature>
<sequence length="281" mass="31388">MQQVVSFPGLGLEFHLSNIAFHIASKPIYWYGILIMCGVILAVVYASRRCSAFGIKQDDMYDCVLFAVPLGIVCARIYYVIFEWEQYKNDLSEVFAIWHGGLAIYGGVLGGIVVVAAVCRFKKIELMDMLDVFAAAVPIGQILGRWGNFFNCEAYGGATTAPWRMVIGKTLAEAGATGNHPTFFYESAWNLVGFFILYVVSKKRKYRGEITLLYLGWYGLGRFFIEGLRTDSLYLWGTGIRVSQVVALICVIIGLGGFFLNRKMPFLKDAAQNSKHKEETA</sequence>
<proteinExistence type="inferred from homology"/>
<feature type="transmembrane region" description="Helical" evidence="7">
    <location>
        <begin position="130"/>
        <end position="147"/>
    </location>
</feature>
<name>A0ABS6ETH7_9FIRM</name>
<evidence type="ECO:0000256" key="5">
    <source>
        <dbReference type="ARBA" id="ARBA00022989"/>
    </source>
</evidence>
<evidence type="ECO:0000256" key="3">
    <source>
        <dbReference type="ARBA" id="ARBA00022679"/>
    </source>
</evidence>
<dbReference type="Pfam" id="PF01790">
    <property type="entry name" value="LGT"/>
    <property type="match status" value="1"/>
</dbReference>
<feature type="transmembrane region" description="Helical" evidence="7">
    <location>
        <begin position="28"/>
        <end position="48"/>
    </location>
</feature>
<dbReference type="EMBL" id="JAHLQI010000004">
    <property type="protein sequence ID" value="MBU5490813.1"/>
    <property type="molecule type" value="Genomic_DNA"/>
</dbReference>
<evidence type="ECO:0000256" key="2">
    <source>
        <dbReference type="ARBA" id="ARBA00022475"/>
    </source>
</evidence>
<keyword evidence="5 7" id="KW-1133">Transmembrane helix</keyword>
<evidence type="ECO:0000256" key="4">
    <source>
        <dbReference type="ARBA" id="ARBA00022692"/>
    </source>
</evidence>
<protein>
    <recommendedName>
        <fullName evidence="7">Phosphatidylglycerol--prolipoprotein diacylglyceryl transferase</fullName>
        <ecNumber evidence="7">2.5.1.145</ecNumber>
    </recommendedName>
</protein>
<keyword evidence="6 7" id="KW-0472">Membrane</keyword>
<feature type="transmembrane region" description="Helical" evidence="7">
    <location>
        <begin position="242"/>
        <end position="260"/>
    </location>
</feature>
<keyword evidence="4 7" id="KW-0812">Transmembrane</keyword>
<dbReference type="HAMAP" id="MF_01147">
    <property type="entry name" value="Lgt"/>
    <property type="match status" value="1"/>
</dbReference>
<dbReference type="PROSITE" id="PS01311">
    <property type="entry name" value="LGT"/>
    <property type="match status" value="1"/>
</dbReference>
<dbReference type="NCBIfam" id="TIGR00544">
    <property type="entry name" value="lgt"/>
    <property type="match status" value="1"/>
</dbReference>
<dbReference type="RefSeq" id="WP_216470505.1">
    <property type="nucleotide sequence ID" value="NZ_JAHLQI010000004.1"/>
</dbReference>
<dbReference type="EC" id="2.5.1.145" evidence="7"/>
<dbReference type="PANTHER" id="PTHR30589:SF0">
    <property type="entry name" value="PHOSPHATIDYLGLYCEROL--PROLIPOPROTEIN DIACYLGLYCERYL TRANSFERASE"/>
    <property type="match status" value="1"/>
</dbReference>
<dbReference type="Proteomes" id="UP000783588">
    <property type="component" value="Unassembled WGS sequence"/>
</dbReference>
<evidence type="ECO:0000256" key="1">
    <source>
        <dbReference type="ARBA" id="ARBA00007150"/>
    </source>
</evidence>
<gene>
    <name evidence="7 8" type="primary">lgt</name>
    <name evidence="8" type="ORF">KQI75_09335</name>
</gene>
<evidence type="ECO:0000256" key="6">
    <source>
        <dbReference type="ARBA" id="ARBA00023136"/>
    </source>
</evidence>
<feature type="transmembrane region" description="Helical" evidence="7">
    <location>
        <begin position="212"/>
        <end position="230"/>
    </location>
</feature>
<feature type="transmembrane region" description="Helical" evidence="7">
    <location>
        <begin position="183"/>
        <end position="200"/>
    </location>
</feature>
<accession>A0ABS6ETH7</accession>
<comment type="caution">
    <text evidence="8">The sequence shown here is derived from an EMBL/GenBank/DDBJ whole genome shotgun (WGS) entry which is preliminary data.</text>
</comment>
<comment type="catalytic activity">
    <reaction evidence="7">
        <text>L-cysteinyl-[prolipoprotein] + a 1,2-diacyl-sn-glycero-3-phospho-(1'-sn-glycerol) = an S-1,2-diacyl-sn-glyceryl-L-cysteinyl-[prolipoprotein] + sn-glycerol 1-phosphate + H(+)</text>
        <dbReference type="Rhea" id="RHEA:56712"/>
        <dbReference type="Rhea" id="RHEA-COMP:14679"/>
        <dbReference type="Rhea" id="RHEA-COMP:14680"/>
        <dbReference type="ChEBI" id="CHEBI:15378"/>
        <dbReference type="ChEBI" id="CHEBI:29950"/>
        <dbReference type="ChEBI" id="CHEBI:57685"/>
        <dbReference type="ChEBI" id="CHEBI:64716"/>
        <dbReference type="ChEBI" id="CHEBI:140658"/>
        <dbReference type="EC" id="2.5.1.145"/>
    </reaction>
</comment>
<dbReference type="PANTHER" id="PTHR30589">
    <property type="entry name" value="PROLIPOPROTEIN DIACYLGLYCERYL TRANSFERASE"/>
    <property type="match status" value="1"/>
</dbReference>
<comment type="pathway">
    <text evidence="7">Protein modification; lipoprotein biosynthesis (diacylglyceryl transfer).</text>
</comment>